<reference evidence="1" key="1">
    <citation type="submission" date="2020-09" db="EMBL/GenBank/DDBJ databases">
        <title>Genome-Enabled Discovery of Anthraquinone Biosynthesis in Senna tora.</title>
        <authorList>
            <person name="Kang S.-H."/>
            <person name="Pandey R.P."/>
            <person name="Lee C.-M."/>
            <person name="Sim J.-S."/>
            <person name="Jeong J.-T."/>
            <person name="Choi B.-S."/>
            <person name="Jung M."/>
            <person name="Ginzburg D."/>
            <person name="Zhao K."/>
            <person name="Won S.Y."/>
            <person name="Oh T.-J."/>
            <person name="Yu Y."/>
            <person name="Kim N.-H."/>
            <person name="Lee O.R."/>
            <person name="Lee T.-H."/>
            <person name="Bashyal P."/>
            <person name="Kim T.-S."/>
            <person name="Lee W.-H."/>
            <person name="Kawkins C."/>
            <person name="Kim C.-K."/>
            <person name="Kim J.S."/>
            <person name="Ahn B.O."/>
            <person name="Rhee S.Y."/>
            <person name="Sohng J.K."/>
        </authorList>
    </citation>
    <scope>NUCLEOTIDE SEQUENCE</scope>
    <source>
        <tissue evidence="1">Leaf</tissue>
    </source>
</reference>
<organism evidence="1 2">
    <name type="scientific">Senna tora</name>
    <dbReference type="NCBI Taxonomy" id="362788"/>
    <lineage>
        <taxon>Eukaryota</taxon>
        <taxon>Viridiplantae</taxon>
        <taxon>Streptophyta</taxon>
        <taxon>Embryophyta</taxon>
        <taxon>Tracheophyta</taxon>
        <taxon>Spermatophyta</taxon>
        <taxon>Magnoliopsida</taxon>
        <taxon>eudicotyledons</taxon>
        <taxon>Gunneridae</taxon>
        <taxon>Pentapetalae</taxon>
        <taxon>rosids</taxon>
        <taxon>fabids</taxon>
        <taxon>Fabales</taxon>
        <taxon>Fabaceae</taxon>
        <taxon>Caesalpinioideae</taxon>
        <taxon>Cassia clade</taxon>
        <taxon>Senna</taxon>
    </lineage>
</organism>
<evidence type="ECO:0000313" key="1">
    <source>
        <dbReference type="EMBL" id="KAF7833556.1"/>
    </source>
</evidence>
<accession>A0A834WW25</accession>
<dbReference type="EMBL" id="JAAIUW010000005">
    <property type="protein sequence ID" value="KAF7833556.1"/>
    <property type="molecule type" value="Genomic_DNA"/>
</dbReference>
<gene>
    <name evidence="1" type="ORF">G2W53_015889</name>
</gene>
<sequence>MVVVKHVYKECNQVANFMAKKGQALAKDIHIFDNNVPLDC</sequence>
<name>A0A834WW25_9FABA</name>
<keyword evidence="2" id="KW-1185">Reference proteome</keyword>
<proteinExistence type="predicted"/>
<evidence type="ECO:0000313" key="2">
    <source>
        <dbReference type="Proteomes" id="UP000634136"/>
    </source>
</evidence>
<dbReference type="OrthoDB" id="1431481at2759"/>
<comment type="caution">
    <text evidence="1">The sequence shown here is derived from an EMBL/GenBank/DDBJ whole genome shotgun (WGS) entry which is preliminary data.</text>
</comment>
<dbReference type="Proteomes" id="UP000634136">
    <property type="component" value="Unassembled WGS sequence"/>
</dbReference>
<dbReference type="AlphaFoldDB" id="A0A834WW25"/>
<protein>
    <submittedName>
        <fullName evidence="1">Uncharacterized protein</fullName>
    </submittedName>
</protein>